<dbReference type="Pfam" id="PF13384">
    <property type="entry name" value="HTH_23"/>
    <property type="match status" value="1"/>
</dbReference>
<organism evidence="1 2">
    <name type="scientific">Gordonia hankookensis</name>
    <dbReference type="NCBI Taxonomy" id="589403"/>
    <lineage>
        <taxon>Bacteria</taxon>
        <taxon>Bacillati</taxon>
        <taxon>Actinomycetota</taxon>
        <taxon>Actinomycetes</taxon>
        <taxon>Mycobacteriales</taxon>
        <taxon>Gordoniaceae</taxon>
        <taxon>Gordonia</taxon>
    </lineage>
</organism>
<protein>
    <submittedName>
        <fullName evidence="1">Helix-turn-helix domain-containing protein</fullName>
    </submittedName>
</protein>
<dbReference type="EMBL" id="JACWMS010000002">
    <property type="protein sequence ID" value="MBD1320562.1"/>
    <property type="molecule type" value="Genomic_DNA"/>
</dbReference>
<reference evidence="1 2" key="1">
    <citation type="submission" date="2020-09" db="EMBL/GenBank/DDBJ databases">
        <title>Novel species in genus Gordonia.</title>
        <authorList>
            <person name="Zhang G."/>
        </authorList>
    </citation>
    <scope>NUCLEOTIDE SEQUENCE [LARGE SCALE GENOMIC DNA]</scope>
    <source>
        <strain evidence="1 2">ON-33</strain>
    </source>
</reference>
<comment type="caution">
    <text evidence="1">The sequence shown here is derived from an EMBL/GenBank/DDBJ whole genome shotgun (WGS) entry which is preliminary data.</text>
</comment>
<keyword evidence="2" id="KW-1185">Reference proteome</keyword>
<sequence>MLSEDDLKYLADSARRADEILRLAVVEAVRAGMLRRDVHDLTGVARTTINRWIADSDGLRPEISTSSSEE</sequence>
<proteinExistence type="predicted"/>
<evidence type="ECO:0000313" key="2">
    <source>
        <dbReference type="Proteomes" id="UP000602395"/>
    </source>
</evidence>
<dbReference type="RefSeq" id="WP_190267187.1">
    <property type="nucleotide sequence ID" value="NZ_BAABAD010000004.1"/>
</dbReference>
<accession>A0ABR7WFJ3</accession>
<gene>
    <name evidence="1" type="ORF">IDF66_13325</name>
</gene>
<evidence type="ECO:0000313" key="1">
    <source>
        <dbReference type="EMBL" id="MBD1320562.1"/>
    </source>
</evidence>
<dbReference type="Proteomes" id="UP000602395">
    <property type="component" value="Unassembled WGS sequence"/>
</dbReference>
<name>A0ABR7WFJ3_9ACTN</name>